<accession>A0A7X3JXZ6</accession>
<gene>
    <name evidence="3" type="ORF">EDM21_03295</name>
</gene>
<reference evidence="3 4" key="1">
    <citation type="journal article" date="2019" name="Microorganisms">
        <title>Paenibacillus lutrae sp. nov., A Chitinolytic Species Isolated from A River Otter in Castril Natural Park, Granada, Spain.</title>
        <authorList>
            <person name="Rodriguez M."/>
            <person name="Reina J.C."/>
            <person name="Bejar V."/>
            <person name="Llamas I."/>
        </authorList>
    </citation>
    <scope>NUCLEOTIDE SEQUENCE [LARGE SCALE GENOMIC DNA]</scope>
    <source>
        <strain evidence="3 4">N10</strain>
    </source>
</reference>
<proteinExistence type="predicted"/>
<evidence type="ECO:0000256" key="1">
    <source>
        <dbReference type="SAM" id="MobiDB-lite"/>
    </source>
</evidence>
<name>A0A7X3JXZ6_9BACL</name>
<dbReference type="AlphaFoldDB" id="A0A7X3JXZ6"/>
<evidence type="ECO:0000313" key="3">
    <source>
        <dbReference type="EMBL" id="MVO98568.1"/>
    </source>
</evidence>
<sequence length="214" mass="22897">MKKQLHRIVLIGFAIAILPAATGCETVHNLQSNDQSGAAATPAVTSNTNKPAPSTPDPDRSAAVSSNGEEPSDMVKEKPQVSPDKAYRVSKPTLMGATLGTPKEEVLNLFGKARNTFIMDEDPQAVTVYEYPDFSIGFNVFDRLEFIQVLSPDIDPGLSGLHLGDSIGEALNVLGKPDNRTDYVLAYKALNTILKLDVDPGSGTIKSIKLFPAS</sequence>
<feature type="region of interest" description="Disordered" evidence="1">
    <location>
        <begin position="33"/>
        <end position="87"/>
    </location>
</feature>
<evidence type="ECO:0008006" key="5">
    <source>
        <dbReference type="Google" id="ProtNLM"/>
    </source>
</evidence>
<dbReference type="PROSITE" id="PS51257">
    <property type="entry name" value="PROKAR_LIPOPROTEIN"/>
    <property type="match status" value="1"/>
</dbReference>
<dbReference type="EMBL" id="RHLK01000002">
    <property type="protein sequence ID" value="MVO98568.1"/>
    <property type="molecule type" value="Genomic_DNA"/>
</dbReference>
<keyword evidence="2" id="KW-0732">Signal</keyword>
<feature type="signal peptide" evidence="2">
    <location>
        <begin position="1"/>
        <end position="23"/>
    </location>
</feature>
<feature type="chain" id="PRO_5031362856" description="Lipoprotein" evidence="2">
    <location>
        <begin position="24"/>
        <end position="214"/>
    </location>
</feature>
<comment type="caution">
    <text evidence="3">The sequence shown here is derived from an EMBL/GenBank/DDBJ whole genome shotgun (WGS) entry which is preliminary data.</text>
</comment>
<keyword evidence="4" id="KW-1185">Reference proteome</keyword>
<dbReference type="RefSeq" id="WP_157332896.1">
    <property type="nucleotide sequence ID" value="NZ_RHLK01000002.1"/>
</dbReference>
<dbReference type="OrthoDB" id="2678624at2"/>
<dbReference type="Proteomes" id="UP000490800">
    <property type="component" value="Unassembled WGS sequence"/>
</dbReference>
<protein>
    <recommendedName>
        <fullName evidence="5">Lipoprotein</fullName>
    </recommendedName>
</protein>
<evidence type="ECO:0000313" key="4">
    <source>
        <dbReference type="Proteomes" id="UP000490800"/>
    </source>
</evidence>
<organism evidence="3 4">
    <name type="scientific">Paenibacillus lutrae</name>
    <dbReference type="NCBI Taxonomy" id="2078573"/>
    <lineage>
        <taxon>Bacteria</taxon>
        <taxon>Bacillati</taxon>
        <taxon>Bacillota</taxon>
        <taxon>Bacilli</taxon>
        <taxon>Bacillales</taxon>
        <taxon>Paenibacillaceae</taxon>
        <taxon>Paenibacillus</taxon>
    </lineage>
</organism>
<feature type="compositionally biased region" description="Polar residues" evidence="1">
    <location>
        <begin position="33"/>
        <end position="52"/>
    </location>
</feature>
<evidence type="ECO:0000256" key="2">
    <source>
        <dbReference type="SAM" id="SignalP"/>
    </source>
</evidence>